<dbReference type="InterPro" id="IPR022150">
    <property type="entry name" value="AKNA_dom"/>
</dbReference>
<dbReference type="PANTHER" id="PTHR21510">
    <property type="entry name" value="AKNA DOMAIN-CONTAINING PROTEIN"/>
    <property type="match status" value="1"/>
</dbReference>
<dbReference type="Proteomes" id="UP000515140">
    <property type="component" value="Unplaced"/>
</dbReference>
<dbReference type="Pfam" id="PF12443">
    <property type="entry name" value="AKNA"/>
    <property type="match status" value="1"/>
</dbReference>
<evidence type="ECO:0000313" key="5">
    <source>
        <dbReference type="RefSeq" id="XP_020856147.1"/>
    </source>
</evidence>
<dbReference type="PANTHER" id="PTHR21510:SF16">
    <property type="entry name" value="PROTEIN AKNAD1"/>
    <property type="match status" value="1"/>
</dbReference>
<dbReference type="GeneTree" id="ENSGT00940000154254"/>
<organism evidence="4 5">
    <name type="scientific">Phascolarctos cinereus</name>
    <name type="common">Koala</name>
    <dbReference type="NCBI Taxonomy" id="38626"/>
    <lineage>
        <taxon>Eukaryota</taxon>
        <taxon>Metazoa</taxon>
        <taxon>Chordata</taxon>
        <taxon>Craniata</taxon>
        <taxon>Vertebrata</taxon>
        <taxon>Euteleostomi</taxon>
        <taxon>Mammalia</taxon>
        <taxon>Metatheria</taxon>
        <taxon>Diprotodontia</taxon>
        <taxon>Phascolarctidae</taxon>
        <taxon>Phascolarctos</taxon>
    </lineage>
</organism>
<evidence type="ECO:0000313" key="4">
    <source>
        <dbReference type="Proteomes" id="UP000515140"/>
    </source>
</evidence>
<reference evidence="5 6" key="1">
    <citation type="submission" date="2025-04" db="UniProtKB">
        <authorList>
            <consortium name="RefSeq"/>
        </authorList>
    </citation>
    <scope>IDENTIFICATION</scope>
    <source>
        <tissue evidence="5 6">Spleen</tissue>
    </source>
</reference>
<dbReference type="GeneID" id="110217893"/>
<evidence type="ECO:0000256" key="1">
    <source>
        <dbReference type="SAM" id="Coils"/>
    </source>
</evidence>
<evidence type="ECO:0000313" key="6">
    <source>
        <dbReference type="RefSeq" id="XP_020856152.1"/>
    </source>
</evidence>
<sequence>MDNLDLSGDTTDKEQEDLPYDGNLIDKAELLHSHCDEIFPLIKDVPAAVQQSIFSYTGMPQEDTHKRYANDTFPETSVIKKGNKEELYTGFFHIPTNNKRPSNSQISDILLQHLSKKEFPNAIQPVACETFPELSFESFDETIVKSLILHCSESSLSREPNTEPFDQVLHKRNVICKQSSHRQLTSNESIFDFNFEESLAPRDCFQGIPNFVAENRSPNYLQTMYAGQTPQQCLFERLSSDNGLTYGQDQVYDFLSDFSQVAPQIRMSKPNIQHRLATIIQQTNYSPNLSEKSAIVQDGLESMAMNFLVRKPQENKEETIEFLQHLQVEPLLDVSETAVSGLVSKANVLKLSSTAEVRLPSRPSQLLKKTTKRDNMCQELTEQTKNLKTKVEEFSKRLNQDATPLEGNKQVLEKLQGYLDVLEQSYLSIKEEYKILQNHNKKSTVFGEFDPERKVEGELFKVEMLLENVREKIEESTSSSFLACSSDSLDLLDFALCPLPNEVPIQENGHDPSGKSKCEIKLLDLGKQGQENSLIPFLKGKDESVNKKEVIPAKSQETPSQVCLCELYPQIYLGLPRKDVAFDEDASKLASKEEVVMLSRLETNQLAVKLSSDLMRAFSSLESDDDSGSLESMKQSVLRQDRHSDHELPESSDHTEYLLPKKDPYRDRDLRNPRKEGENGSRKSKCGRFSVIIEEKAMNLTMSDSTYCTDAGNSVFLDSSDTSKTGKCLSCRNKHHKSQKKEFHYKYNCTGQNPLNFNECDGFIRFCSLSRNESFTSALTTHQKWDENLVEQPKNECSKGSEKSNSVCSQQKKHEPLRITAKSFQGQDEMILAEKQNLKSSKYCRGICDQIANSPHHPSCSISGSKALYSIQNINRNDSEILNSALDYAIKTAITLKETTEQMIQAIARDLAKAQGRRSCQKF</sequence>
<feature type="region of interest" description="Disordered" evidence="2">
    <location>
        <begin position="621"/>
        <end position="683"/>
    </location>
</feature>
<dbReference type="RefSeq" id="XP_020856152.1">
    <property type="nucleotide sequence ID" value="XM_021000493.1"/>
</dbReference>
<feature type="compositionally biased region" description="Basic and acidic residues" evidence="2">
    <location>
        <begin position="639"/>
        <end position="681"/>
    </location>
</feature>
<dbReference type="CTD" id="254268"/>
<proteinExistence type="predicted"/>
<feature type="coiled-coil region" evidence="1">
    <location>
        <begin position="377"/>
        <end position="439"/>
    </location>
</feature>
<gene>
    <name evidence="5 6 7" type="primary">AKNAD1</name>
</gene>
<keyword evidence="4" id="KW-1185">Reference proteome</keyword>
<protein>
    <submittedName>
        <fullName evidence="5 6">Protein AKNAD1 isoform X1</fullName>
    </submittedName>
</protein>
<name>A0A6P5LDN1_PHACI</name>
<dbReference type="RefSeq" id="XP_020856147.1">
    <property type="nucleotide sequence ID" value="XM_021000488.1"/>
</dbReference>
<feature type="domain" description="AKNA" evidence="3">
    <location>
        <begin position="324"/>
        <end position="416"/>
    </location>
</feature>
<dbReference type="KEGG" id="pcw:110217893"/>
<accession>A0A6P5LDN1</accession>
<keyword evidence="1" id="KW-0175">Coiled coil</keyword>
<evidence type="ECO:0000259" key="3">
    <source>
        <dbReference type="Pfam" id="PF12443"/>
    </source>
</evidence>
<dbReference type="AlphaFoldDB" id="A0A6P5LDN1"/>
<dbReference type="RefSeq" id="XP_020856154.1">
    <property type="nucleotide sequence ID" value="XM_021000495.1"/>
</dbReference>
<evidence type="ECO:0000256" key="2">
    <source>
        <dbReference type="SAM" id="MobiDB-lite"/>
    </source>
</evidence>
<dbReference type="InterPro" id="IPR052655">
    <property type="entry name" value="AKNA_Centrosome-Trans_reg"/>
</dbReference>
<evidence type="ECO:0000313" key="7">
    <source>
        <dbReference type="RefSeq" id="XP_020856154.1"/>
    </source>
</evidence>